<evidence type="ECO:0000256" key="1">
    <source>
        <dbReference type="ARBA" id="ARBA00022630"/>
    </source>
</evidence>
<comment type="caution">
    <text evidence="4">The sequence shown here is derived from an EMBL/GenBank/DDBJ whole genome shotgun (WGS) entry which is preliminary data.</text>
</comment>
<protein>
    <submittedName>
        <fullName evidence="4">Acyl-CoA dehydrogenase</fullName>
    </submittedName>
</protein>
<dbReference type="AlphaFoldDB" id="A0A2N5C3W7"/>
<name>A0A2N5C3W7_9BURK</name>
<feature type="domain" description="Acyl-CoA dehydrogenase/oxidase C-terminal" evidence="3">
    <location>
        <begin position="170"/>
        <end position="301"/>
    </location>
</feature>
<reference evidence="4 5" key="1">
    <citation type="submission" date="2017-12" db="EMBL/GenBank/DDBJ databases">
        <title>Genome sequence of the active heterotrophic nitrifier-denitrifier, Cupriavidus pauculus UM1.</title>
        <authorList>
            <person name="Putonti C."/>
            <person name="Castignetti D."/>
        </authorList>
    </citation>
    <scope>NUCLEOTIDE SEQUENCE [LARGE SCALE GENOMIC DNA]</scope>
    <source>
        <strain evidence="4 5">UM1</strain>
    </source>
</reference>
<dbReference type="OrthoDB" id="2450120at2"/>
<evidence type="ECO:0000259" key="3">
    <source>
        <dbReference type="Pfam" id="PF00441"/>
    </source>
</evidence>
<organism evidence="4 5">
    <name type="scientific">Cupriavidus pauculus</name>
    <dbReference type="NCBI Taxonomy" id="82633"/>
    <lineage>
        <taxon>Bacteria</taxon>
        <taxon>Pseudomonadati</taxon>
        <taxon>Pseudomonadota</taxon>
        <taxon>Betaproteobacteria</taxon>
        <taxon>Burkholderiales</taxon>
        <taxon>Burkholderiaceae</taxon>
        <taxon>Cupriavidus</taxon>
    </lineage>
</organism>
<dbReference type="RefSeq" id="WP_101685151.1">
    <property type="nucleotide sequence ID" value="NZ_PJRP01000022.1"/>
</dbReference>
<accession>A0A2N5C3W7</accession>
<dbReference type="GO" id="GO:0033539">
    <property type="term" value="P:fatty acid beta-oxidation using acyl-CoA dehydrogenase"/>
    <property type="evidence" value="ECO:0007669"/>
    <property type="project" value="TreeGrafter"/>
</dbReference>
<gene>
    <name evidence="4" type="ORF">CYJ10_30380</name>
</gene>
<dbReference type="PANTHER" id="PTHR48083">
    <property type="entry name" value="MEDIUM-CHAIN SPECIFIC ACYL-COA DEHYDROGENASE, MITOCHONDRIAL-RELATED"/>
    <property type="match status" value="1"/>
</dbReference>
<evidence type="ECO:0000313" key="4">
    <source>
        <dbReference type="EMBL" id="PLP96895.1"/>
    </source>
</evidence>
<dbReference type="GO" id="GO:0005737">
    <property type="term" value="C:cytoplasm"/>
    <property type="evidence" value="ECO:0007669"/>
    <property type="project" value="TreeGrafter"/>
</dbReference>
<dbReference type="Proteomes" id="UP000234341">
    <property type="component" value="Unassembled WGS sequence"/>
</dbReference>
<dbReference type="InterPro" id="IPR050741">
    <property type="entry name" value="Acyl-CoA_dehydrogenase"/>
</dbReference>
<dbReference type="PANTHER" id="PTHR48083:SF2">
    <property type="entry name" value="MEDIUM-CHAIN SPECIFIC ACYL-COA DEHYDROGENASE, MITOCHONDRIAL"/>
    <property type="match status" value="1"/>
</dbReference>
<dbReference type="GO" id="GO:0003995">
    <property type="term" value="F:acyl-CoA dehydrogenase activity"/>
    <property type="evidence" value="ECO:0007669"/>
    <property type="project" value="TreeGrafter"/>
</dbReference>
<proteinExistence type="predicted"/>
<dbReference type="Pfam" id="PF00441">
    <property type="entry name" value="Acyl-CoA_dh_1"/>
    <property type="match status" value="1"/>
</dbReference>
<keyword evidence="1" id="KW-0285">Flavoprotein</keyword>
<dbReference type="InterPro" id="IPR009075">
    <property type="entry name" value="AcylCo_DH/oxidase_C"/>
</dbReference>
<dbReference type="InterPro" id="IPR036250">
    <property type="entry name" value="AcylCo_DH-like_C"/>
</dbReference>
<sequence length="326" mass="34204">MDDIYADALETVLRDHCTPAVVRAIEAGAEPVASALWAQLDASGFADSLLPDGLTLRDLLPMLRVTGQYATPLPLGQTIFARALLHAAGVAIPDGPIALASFGPQARTLVADGATARWFLAQQADRAWLLHRDAADVAPTGVHGDLTVSIAGGPASAFALPPGTLRTIGAALHAAQMAGAIARVFDLTLQYANDRVQFGRPVGKFQAIQHQISVMAEQVAATRIAAQIAFSGDGWTPHRMHAAIAKFGASDAVAPVTSMAHAVHGAIGITAEYDLQLYTRRLHAWRVADGSEQYWAREIGQAACEASVGAEIGAVDIIRAWSGEAV</sequence>
<dbReference type="Gene3D" id="1.20.140.10">
    <property type="entry name" value="Butyryl-CoA Dehydrogenase, subunit A, domain 3"/>
    <property type="match status" value="1"/>
</dbReference>
<keyword evidence="2" id="KW-0560">Oxidoreductase</keyword>
<dbReference type="EMBL" id="PJRP01000022">
    <property type="protein sequence ID" value="PLP96895.1"/>
    <property type="molecule type" value="Genomic_DNA"/>
</dbReference>
<evidence type="ECO:0000313" key="5">
    <source>
        <dbReference type="Proteomes" id="UP000234341"/>
    </source>
</evidence>
<evidence type="ECO:0000256" key="2">
    <source>
        <dbReference type="ARBA" id="ARBA00023002"/>
    </source>
</evidence>
<dbReference type="SUPFAM" id="SSF47203">
    <property type="entry name" value="Acyl-CoA dehydrogenase C-terminal domain-like"/>
    <property type="match status" value="1"/>
</dbReference>